<evidence type="ECO:0000313" key="3">
    <source>
        <dbReference type="Proteomes" id="UP001164286"/>
    </source>
</evidence>
<dbReference type="GO" id="GO:0005886">
    <property type="term" value="C:plasma membrane"/>
    <property type="evidence" value="ECO:0007669"/>
    <property type="project" value="TreeGrafter"/>
</dbReference>
<dbReference type="AlphaFoldDB" id="A0AA38HFK5"/>
<dbReference type="PANTHER" id="PTHR23319:SF4">
    <property type="entry name" value="GRAM DOMAIN CONTAINING 1B, ISOFORM E"/>
    <property type="match status" value="1"/>
</dbReference>
<sequence>LQASVLLHGRLYLTSYHLCFRSNIVGYITEKIYPLSEVVKVERSTTAKWIQNAVSVTFVNEQGEDEVVGYGSMGDREAMYEMLMDTWK</sequence>
<dbReference type="GO" id="GO:0140268">
    <property type="term" value="C:endoplasmic reticulum-plasma membrane contact site"/>
    <property type="evidence" value="ECO:0007669"/>
    <property type="project" value="TreeGrafter"/>
</dbReference>
<evidence type="ECO:0000259" key="1">
    <source>
        <dbReference type="Pfam" id="PF02893"/>
    </source>
</evidence>
<dbReference type="Gene3D" id="2.30.29.30">
    <property type="entry name" value="Pleckstrin-homology domain (PH domain)/Phosphotyrosine-binding domain (PTB)"/>
    <property type="match status" value="1"/>
</dbReference>
<dbReference type="GO" id="GO:0120015">
    <property type="term" value="F:sterol transfer activity"/>
    <property type="evidence" value="ECO:0007669"/>
    <property type="project" value="TreeGrafter"/>
</dbReference>
<name>A0AA38HFK5_9TREE</name>
<dbReference type="InterPro" id="IPR051482">
    <property type="entry name" value="Cholesterol_transport"/>
</dbReference>
<reference evidence="2" key="1">
    <citation type="journal article" date="2022" name="G3 (Bethesda)">
        <title>High quality genome of the basidiomycete yeast Dioszegia hungarica PDD-24b-2 isolated from cloud water.</title>
        <authorList>
            <person name="Jarrige D."/>
            <person name="Haridas S."/>
            <person name="Bleykasten-Grosshans C."/>
            <person name="Joly M."/>
            <person name="Nadalig T."/>
            <person name="Sancelme M."/>
            <person name="Vuilleumier S."/>
            <person name="Grigoriev I.V."/>
            <person name="Amato P."/>
            <person name="Bringel F."/>
        </authorList>
    </citation>
    <scope>NUCLEOTIDE SEQUENCE</scope>
    <source>
        <strain evidence="2">PDD-24b-2</strain>
    </source>
</reference>
<dbReference type="GO" id="GO:0005789">
    <property type="term" value="C:endoplasmic reticulum membrane"/>
    <property type="evidence" value="ECO:0007669"/>
    <property type="project" value="TreeGrafter"/>
</dbReference>
<gene>
    <name evidence="2" type="ORF">MKK02DRAFT_13808</name>
</gene>
<dbReference type="PANTHER" id="PTHR23319">
    <property type="entry name" value="GRAM DOMAIN CONTAINING 1B, ISOFORM E"/>
    <property type="match status" value="1"/>
</dbReference>
<comment type="caution">
    <text evidence="2">The sequence shown here is derived from an EMBL/GenBank/DDBJ whole genome shotgun (WGS) entry which is preliminary data.</text>
</comment>
<dbReference type="GO" id="GO:0032934">
    <property type="term" value="F:sterol binding"/>
    <property type="evidence" value="ECO:0007669"/>
    <property type="project" value="TreeGrafter"/>
</dbReference>
<feature type="non-terminal residue" evidence="2">
    <location>
        <position position="1"/>
    </location>
</feature>
<dbReference type="GO" id="GO:0032366">
    <property type="term" value="P:intracellular sterol transport"/>
    <property type="evidence" value="ECO:0007669"/>
    <property type="project" value="TreeGrafter"/>
</dbReference>
<dbReference type="RefSeq" id="XP_052948436.1">
    <property type="nucleotide sequence ID" value="XM_053085534.1"/>
</dbReference>
<dbReference type="GO" id="GO:0032541">
    <property type="term" value="C:cortical endoplasmic reticulum"/>
    <property type="evidence" value="ECO:0007669"/>
    <property type="project" value="TreeGrafter"/>
</dbReference>
<evidence type="ECO:0000313" key="2">
    <source>
        <dbReference type="EMBL" id="KAI9638659.1"/>
    </source>
</evidence>
<feature type="non-terminal residue" evidence="2">
    <location>
        <position position="88"/>
    </location>
</feature>
<dbReference type="EMBL" id="JAKWFO010000003">
    <property type="protein sequence ID" value="KAI9638659.1"/>
    <property type="molecule type" value="Genomic_DNA"/>
</dbReference>
<accession>A0AA38HFK5</accession>
<dbReference type="InterPro" id="IPR011993">
    <property type="entry name" value="PH-like_dom_sf"/>
</dbReference>
<organism evidence="2 3">
    <name type="scientific">Dioszegia hungarica</name>
    <dbReference type="NCBI Taxonomy" id="4972"/>
    <lineage>
        <taxon>Eukaryota</taxon>
        <taxon>Fungi</taxon>
        <taxon>Dikarya</taxon>
        <taxon>Basidiomycota</taxon>
        <taxon>Agaricomycotina</taxon>
        <taxon>Tremellomycetes</taxon>
        <taxon>Tremellales</taxon>
        <taxon>Bulleribasidiaceae</taxon>
        <taxon>Dioszegia</taxon>
    </lineage>
</organism>
<dbReference type="InterPro" id="IPR004182">
    <property type="entry name" value="GRAM"/>
</dbReference>
<dbReference type="Pfam" id="PF02893">
    <property type="entry name" value="GRAM"/>
    <property type="match status" value="1"/>
</dbReference>
<keyword evidence="3" id="KW-1185">Reference proteome</keyword>
<dbReference type="Proteomes" id="UP001164286">
    <property type="component" value="Unassembled WGS sequence"/>
</dbReference>
<dbReference type="GO" id="GO:0005739">
    <property type="term" value="C:mitochondrion"/>
    <property type="evidence" value="ECO:0007669"/>
    <property type="project" value="TreeGrafter"/>
</dbReference>
<dbReference type="GeneID" id="77724735"/>
<protein>
    <recommendedName>
        <fullName evidence="1">GRAM domain-containing protein</fullName>
    </recommendedName>
</protein>
<feature type="domain" description="GRAM" evidence="1">
    <location>
        <begin position="4"/>
        <end position="88"/>
    </location>
</feature>
<proteinExistence type="predicted"/>